<dbReference type="InterPro" id="IPR014845">
    <property type="entry name" value="GYD/TTHA1554"/>
</dbReference>
<organism evidence="1 2">
    <name type="scientific">Neoroseomonas soli</name>
    <dbReference type="NCBI Taxonomy" id="1081025"/>
    <lineage>
        <taxon>Bacteria</taxon>
        <taxon>Pseudomonadati</taxon>
        <taxon>Pseudomonadota</taxon>
        <taxon>Alphaproteobacteria</taxon>
        <taxon>Acetobacterales</taxon>
        <taxon>Acetobacteraceae</taxon>
        <taxon>Neoroseomonas</taxon>
    </lineage>
</organism>
<comment type="caution">
    <text evidence="1">The sequence shown here is derived from an EMBL/GenBank/DDBJ whole genome shotgun (WGS) entry which is preliminary data.</text>
</comment>
<dbReference type="Proteomes" id="UP001138751">
    <property type="component" value="Unassembled WGS sequence"/>
</dbReference>
<name>A0A9X9X0U8_9PROT</name>
<evidence type="ECO:0000313" key="2">
    <source>
        <dbReference type="Proteomes" id="UP001138751"/>
    </source>
</evidence>
<reference evidence="1" key="2">
    <citation type="journal article" date="2021" name="Syst. Appl. Microbiol.">
        <title>Roseomonas hellenica sp. nov., isolated from roots of wild-growing Alkanna tinctoria.</title>
        <authorList>
            <person name="Rat A."/>
            <person name="Naranjo H.D."/>
            <person name="Lebbe L."/>
            <person name="Cnockaert M."/>
            <person name="Krigas N."/>
            <person name="Grigoriadou K."/>
            <person name="Maloupa E."/>
            <person name="Willems A."/>
        </authorList>
    </citation>
    <scope>NUCLEOTIDE SEQUENCE</scope>
    <source>
        <strain evidence="1">LMG 31231</strain>
    </source>
</reference>
<dbReference type="Pfam" id="PF08734">
    <property type="entry name" value="GYD"/>
    <property type="match status" value="1"/>
</dbReference>
<sequence length="110" mass="11970">MPHYMMQWSFTAAQAKALVENPQDREPPARQVVQAFGGKLLCYFFMLGERDGMLVAEFPDSQSAAACSMRVGASGAFSAFETHALLTPAEAMEAMQKVKSSAFAYRPPAS</sequence>
<evidence type="ECO:0000313" key="1">
    <source>
        <dbReference type="EMBL" id="MBR0673027.1"/>
    </source>
</evidence>
<gene>
    <name evidence="1" type="ORF">GXW76_17750</name>
</gene>
<proteinExistence type="predicted"/>
<dbReference type="RefSeq" id="WP_211863441.1">
    <property type="nucleotide sequence ID" value="NZ_JAAEDM010000057.1"/>
</dbReference>
<protein>
    <submittedName>
        <fullName evidence="1">GYD domain-containing protein</fullName>
    </submittedName>
</protein>
<accession>A0A9X9X0U8</accession>
<dbReference type="AlphaFoldDB" id="A0A9X9X0U8"/>
<reference evidence="1" key="1">
    <citation type="submission" date="2020-01" db="EMBL/GenBank/DDBJ databases">
        <authorList>
            <person name="Rat A."/>
        </authorList>
    </citation>
    <scope>NUCLEOTIDE SEQUENCE</scope>
    <source>
        <strain evidence="1">LMG 31231</strain>
    </source>
</reference>
<keyword evidence="2" id="KW-1185">Reference proteome</keyword>
<dbReference type="EMBL" id="JAAEDM010000057">
    <property type="protein sequence ID" value="MBR0673027.1"/>
    <property type="molecule type" value="Genomic_DNA"/>
</dbReference>